<sequence>MLRESMLLMFSFNAYRYQPSDDLAVVAFSLQALVGLFMTLMVFARFLALLSSPKSMDEFDS</sequence>
<evidence type="ECO:0000256" key="1">
    <source>
        <dbReference type="SAM" id="Phobius"/>
    </source>
</evidence>
<organism evidence="2 3">
    <name type="scientific">Pseudorhizobium tarimense</name>
    <dbReference type="NCBI Taxonomy" id="1079109"/>
    <lineage>
        <taxon>Bacteria</taxon>
        <taxon>Pseudomonadati</taxon>
        <taxon>Pseudomonadota</taxon>
        <taxon>Alphaproteobacteria</taxon>
        <taxon>Hyphomicrobiales</taxon>
        <taxon>Rhizobiaceae</taxon>
        <taxon>Rhizobium/Agrobacterium group</taxon>
        <taxon>Pseudorhizobium</taxon>
    </lineage>
</organism>
<evidence type="ECO:0000313" key="3">
    <source>
        <dbReference type="Proteomes" id="UP001549031"/>
    </source>
</evidence>
<protein>
    <submittedName>
        <fullName evidence="2">Uncharacterized protein</fullName>
    </submittedName>
</protein>
<gene>
    <name evidence="2" type="ORF">ABID21_005019</name>
</gene>
<reference evidence="2 3" key="1">
    <citation type="submission" date="2024-06" db="EMBL/GenBank/DDBJ databases">
        <title>Genomic Encyclopedia of Type Strains, Phase IV (KMG-IV): sequencing the most valuable type-strain genomes for metagenomic binning, comparative biology and taxonomic classification.</title>
        <authorList>
            <person name="Goeker M."/>
        </authorList>
    </citation>
    <scope>NUCLEOTIDE SEQUENCE [LARGE SCALE GENOMIC DNA]</scope>
    <source>
        <strain evidence="2 3">DSM 105042</strain>
    </source>
</reference>
<dbReference type="EMBL" id="JBEPLJ010000040">
    <property type="protein sequence ID" value="MET3588879.1"/>
    <property type="molecule type" value="Genomic_DNA"/>
</dbReference>
<keyword evidence="1" id="KW-1133">Transmembrane helix</keyword>
<comment type="caution">
    <text evidence="2">The sequence shown here is derived from an EMBL/GenBank/DDBJ whole genome shotgun (WGS) entry which is preliminary data.</text>
</comment>
<feature type="transmembrane region" description="Helical" evidence="1">
    <location>
        <begin position="23"/>
        <end position="48"/>
    </location>
</feature>
<keyword evidence="3" id="KW-1185">Reference proteome</keyword>
<keyword evidence="1" id="KW-0472">Membrane</keyword>
<name>A0ABV2HEK2_9HYPH</name>
<accession>A0ABV2HEK2</accession>
<dbReference type="RefSeq" id="WP_247246497.1">
    <property type="nucleotide sequence ID" value="NZ_JALJRA010000041.1"/>
</dbReference>
<evidence type="ECO:0000313" key="2">
    <source>
        <dbReference type="EMBL" id="MET3588879.1"/>
    </source>
</evidence>
<proteinExistence type="predicted"/>
<dbReference type="Proteomes" id="UP001549031">
    <property type="component" value="Unassembled WGS sequence"/>
</dbReference>
<keyword evidence="1" id="KW-0812">Transmembrane</keyword>